<dbReference type="RefSeq" id="WP_245983258.1">
    <property type="nucleotide sequence ID" value="NZ_MCHY01000006.1"/>
</dbReference>
<evidence type="ECO:0000313" key="14">
    <source>
        <dbReference type="Proteomes" id="UP000284219"/>
    </source>
</evidence>
<dbReference type="SFLD" id="SFLDG01017">
    <property type="entry name" value="Polyprenyl_Transferase_Like"/>
    <property type="match status" value="1"/>
</dbReference>
<dbReference type="EMBL" id="MCHY01000006">
    <property type="protein sequence ID" value="RKD25586.1"/>
    <property type="molecule type" value="Genomic_DNA"/>
</dbReference>
<organism evidence="13 14">
    <name type="scientific">Ammoniphilus oxalaticus</name>
    <dbReference type="NCBI Taxonomy" id="66863"/>
    <lineage>
        <taxon>Bacteria</taxon>
        <taxon>Bacillati</taxon>
        <taxon>Bacillota</taxon>
        <taxon>Bacilli</taxon>
        <taxon>Bacillales</taxon>
        <taxon>Paenibacillaceae</taxon>
        <taxon>Aneurinibacillus group</taxon>
        <taxon>Ammoniphilus</taxon>
    </lineage>
</organism>
<evidence type="ECO:0000256" key="2">
    <source>
        <dbReference type="ARBA" id="ARBA00006706"/>
    </source>
</evidence>
<accession>A0A419SMQ5</accession>
<reference evidence="13 14" key="1">
    <citation type="submission" date="2016-08" db="EMBL/GenBank/DDBJ databases">
        <title>Novel Firmicute Genomes.</title>
        <authorList>
            <person name="Poppleton D.I."/>
            <person name="Gribaldo S."/>
        </authorList>
    </citation>
    <scope>NUCLEOTIDE SEQUENCE [LARGE SCALE GENOMIC DNA]</scope>
    <source>
        <strain evidence="13 14">RAOx-1</strain>
    </source>
</reference>
<dbReference type="GO" id="GO:0004337">
    <property type="term" value="F:(2E,6E)-farnesyl diphosphate synthase activity"/>
    <property type="evidence" value="ECO:0007669"/>
    <property type="project" value="UniProtKB-EC"/>
</dbReference>
<dbReference type="FunFam" id="1.10.600.10:FF:000001">
    <property type="entry name" value="Geranylgeranyl diphosphate synthase"/>
    <property type="match status" value="1"/>
</dbReference>
<keyword evidence="7" id="KW-0460">Magnesium</keyword>
<evidence type="ECO:0000256" key="7">
    <source>
        <dbReference type="ARBA" id="ARBA00022842"/>
    </source>
</evidence>
<dbReference type="InterPro" id="IPR008949">
    <property type="entry name" value="Isoprenoid_synthase_dom_sf"/>
</dbReference>
<keyword evidence="6" id="KW-0479">Metal-binding</keyword>
<dbReference type="Pfam" id="PF00348">
    <property type="entry name" value="polyprenyl_synt"/>
    <property type="match status" value="1"/>
</dbReference>
<evidence type="ECO:0000256" key="4">
    <source>
        <dbReference type="ARBA" id="ARBA00015100"/>
    </source>
</evidence>
<name>A0A419SMQ5_9BACL</name>
<evidence type="ECO:0000256" key="3">
    <source>
        <dbReference type="ARBA" id="ARBA00012439"/>
    </source>
</evidence>
<evidence type="ECO:0000256" key="10">
    <source>
        <dbReference type="ARBA" id="ARBA00032873"/>
    </source>
</evidence>
<gene>
    <name evidence="13" type="ORF">BEP19_01175</name>
</gene>
<sequence length="298" mass="32907">MKESFQLQDYLTEKKQRLERALPDYLPTSGVPPLLKESMEYSLHAGGKRIRPILIFATLESFGKDPMIGMPVACAVEMIHTYSLIHDDLPAMDDDDFRRGKPTNHKQYGEATALLAGDGLLTEAFRTVCGLDQLGVESKTILKVVRELSRYAGPQGMVGGQMADLLGEGKQLQLAELQYIHQHKTADLLIFCIRAGAHLSGANKEQLELLTTFGRNIGLAFQIQDDLLDIFGEESKLGKPVGSDEASDKSTYPALLGLEETNRQLDQLIAEAKSALNQTGINVEILHALADFIVQRDR</sequence>
<keyword evidence="14" id="KW-1185">Reference proteome</keyword>
<dbReference type="GO" id="GO:0005737">
    <property type="term" value="C:cytoplasm"/>
    <property type="evidence" value="ECO:0007669"/>
    <property type="project" value="UniProtKB-ARBA"/>
</dbReference>
<dbReference type="InterPro" id="IPR033749">
    <property type="entry name" value="Polyprenyl_synt_CS"/>
</dbReference>
<evidence type="ECO:0000256" key="1">
    <source>
        <dbReference type="ARBA" id="ARBA00001946"/>
    </source>
</evidence>
<dbReference type="PROSITE" id="PS00723">
    <property type="entry name" value="POLYPRENYL_SYNTHASE_1"/>
    <property type="match status" value="1"/>
</dbReference>
<dbReference type="EC" id="2.5.1.10" evidence="3"/>
<comment type="similarity">
    <text evidence="2 12">Belongs to the FPP/GGPP synthase family.</text>
</comment>
<evidence type="ECO:0000256" key="5">
    <source>
        <dbReference type="ARBA" id="ARBA00022679"/>
    </source>
</evidence>
<dbReference type="AlphaFoldDB" id="A0A419SMQ5"/>
<evidence type="ECO:0000256" key="6">
    <source>
        <dbReference type="ARBA" id="ARBA00022723"/>
    </source>
</evidence>
<evidence type="ECO:0000256" key="9">
    <source>
        <dbReference type="ARBA" id="ARBA00032380"/>
    </source>
</evidence>
<evidence type="ECO:0000256" key="8">
    <source>
        <dbReference type="ARBA" id="ARBA00023229"/>
    </source>
</evidence>
<dbReference type="Proteomes" id="UP000284219">
    <property type="component" value="Unassembled WGS sequence"/>
</dbReference>
<dbReference type="SUPFAM" id="SSF48576">
    <property type="entry name" value="Terpenoid synthases"/>
    <property type="match status" value="1"/>
</dbReference>
<comment type="caution">
    <text evidence="13">The sequence shown here is derived from an EMBL/GenBank/DDBJ whole genome shotgun (WGS) entry which is preliminary data.</text>
</comment>
<evidence type="ECO:0000256" key="12">
    <source>
        <dbReference type="RuleBase" id="RU004466"/>
    </source>
</evidence>
<protein>
    <recommendedName>
        <fullName evidence="4">Farnesyl diphosphate synthase</fullName>
        <ecNumber evidence="3">2.5.1.10</ecNumber>
    </recommendedName>
    <alternativeName>
        <fullName evidence="10">(2E,6E)-farnesyl diphosphate synthase</fullName>
    </alternativeName>
    <alternativeName>
        <fullName evidence="9">Geranyltranstransferase</fullName>
    </alternativeName>
</protein>
<dbReference type="NCBIfam" id="NF045485">
    <property type="entry name" value="FPPsyn"/>
    <property type="match status" value="1"/>
</dbReference>
<comment type="cofactor">
    <cofactor evidence="1">
        <name>Mg(2+)</name>
        <dbReference type="ChEBI" id="CHEBI:18420"/>
    </cofactor>
</comment>
<dbReference type="GO" id="GO:0046872">
    <property type="term" value="F:metal ion binding"/>
    <property type="evidence" value="ECO:0007669"/>
    <property type="project" value="UniProtKB-KW"/>
</dbReference>
<dbReference type="GO" id="GO:0016114">
    <property type="term" value="P:terpenoid biosynthetic process"/>
    <property type="evidence" value="ECO:0007669"/>
    <property type="project" value="UniProtKB-ARBA"/>
</dbReference>
<proteinExistence type="inferred from homology"/>
<dbReference type="InterPro" id="IPR000092">
    <property type="entry name" value="Polyprenyl_synt"/>
</dbReference>
<dbReference type="SFLD" id="SFLDS00005">
    <property type="entry name" value="Isoprenoid_Synthase_Type_I"/>
    <property type="match status" value="1"/>
</dbReference>
<keyword evidence="8" id="KW-0414">Isoprene biosynthesis</keyword>
<evidence type="ECO:0000256" key="11">
    <source>
        <dbReference type="ARBA" id="ARBA00049399"/>
    </source>
</evidence>
<dbReference type="PROSITE" id="PS00444">
    <property type="entry name" value="POLYPRENYL_SYNTHASE_2"/>
    <property type="match status" value="1"/>
</dbReference>
<evidence type="ECO:0000313" key="13">
    <source>
        <dbReference type="EMBL" id="RKD25586.1"/>
    </source>
</evidence>
<keyword evidence="5 12" id="KW-0808">Transferase</keyword>
<dbReference type="Gene3D" id="1.10.600.10">
    <property type="entry name" value="Farnesyl Diphosphate Synthase"/>
    <property type="match status" value="1"/>
</dbReference>
<dbReference type="InterPro" id="IPR053378">
    <property type="entry name" value="Prenyl_diphosphate_synthase"/>
</dbReference>
<dbReference type="CDD" id="cd00685">
    <property type="entry name" value="Trans_IPPS_HT"/>
    <property type="match status" value="1"/>
</dbReference>
<dbReference type="PANTHER" id="PTHR43281:SF1">
    <property type="entry name" value="FARNESYL DIPHOSPHATE SYNTHASE"/>
    <property type="match status" value="1"/>
</dbReference>
<dbReference type="PANTHER" id="PTHR43281">
    <property type="entry name" value="FARNESYL DIPHOSPHATE SYNTHASE"/>
    <property type="match status" value="1"/>
</dbReference>
<comment type="catalytic activity">
    <reaction evidence="11">
        <text>isopentenyl diphosphate + (2E)-geranyl diphosphate = (2E,6E)-farnesyl diphosphate + diphosphate</text>
        <dbReference type="Rhea" id="RHEA:19361"/>
        <dbReference type="ChEBI" id="CHEBI:33019"/>
        <dbReference type="ChEBI" id="CHEBI:58057"/>
        <dbReference type="ChEBI" id="CHEBI:128769"/>
        <dbReference type="ChEBI" id="CHEBI:175763"/>
        <dbReference type="EC" id="2.5.1.10"/>
    </reaction>
</comment>